<accession>A0A2U1V2P3</accession>
<evidence type="ECO:0000256" key="2">
    <source>
        <dbReference type="ARBA" id="ARBA00022475"/>
    </source>
</evidence>
<dbReference type="RefSeq" id="WP_109517733.1">
    <property type="nucleotide sequence ID" value="NZ_PDOA01000009.1"/>
</dbReference>
<evidence type="ECO:0000256" key="4">
    <source>
        <dbReference type="ARBA" id="ARBA00022679"/>
    </source>
</evidence>
<evidence type="ECO:0000313" key="7">
    <source>
        <dbReference type="EMBL" id="PWC28166.1"/>
    </source>
</evidence>
<dbReference type="Pfam" id="PF00535">
    <property type="entry name" value="Glycos_transf_2"/>
    <property type="match status" value="1"/>
</dbReference>
<keyword evidence="2" id="KW-1003">Cell membrane</keyword>
<dbReference type="GO" id="GO:0016757">
    <property type="term" value="F:glycosyltransferase activity"/>
    <property type="evidence" value="ECO:0007669"/>
    <property type="project" value="UniProtKB-KW"/>
</dbReference>
<evidence type="ECO:0000256" key="1">
    <source>
        <dbReference type="ARBA" id="ARBA00004236"/>
    </source>
</evidence>
<dbReference type="AlphaFoldDB" id="A0A2U1V2P3"/>
<dbReference type="GO" id="GO:0005886">
    <property type="term" value="C:plasma membrane"/>
    <property type="evidence" value="ECO:0007669"/>
    <property type="project" value="UniProtKB-SubCell"/>
</dbReference>
<dbReference type="OrthoDB" id="114108at2"/>
<evidence type="ECO:0000259" key="6">
    <source>
        <dbReference type="Pfam" id="PF00535"/>
    </source>
</evidence>
<keyword evidence="5" id="KW-0472">Membrane</keyword>
<dbReference type="PANTHER" id="PTHR43646">
    <property type="entry name" value="GLYCOSYLTRANSFERASE"/>
    <property type="match status" value="1"/>
</dbReference>
<evidence type="ECO:0000313" key="8">
    <source>
        <dbReference type="Proteomes" id="UP000245048"/>
    </source>
</evidence>
<keyword evidence="3" id="KW-0328">Glycosyltransferase</keyword>
<comment type="caution">
    <text evidence="7">The sequence shown here is derived from an EMBL/GenBank/DDBJ whole genome shotgun (WGS) entry which is preliminary data.</text>
</comment>
<proteinExistence type="predicted"/>
<name>A0A2U1V2P3_9PROT</name>
<dbReference type="InterPro" id="IPR001173">
    <property type="entry name" value="Glyco_trans_2-like"/>
</dbReference>
<organism evidence="7 8">
    <name type="scientific">Teichococcus aestuarii</name>
    <dbReference type="NCBI Taxonomy" id="568898"/>
    <lineage>
        <taxon>Bacteria</taxon>
        <taxon>Pseudomonadati</taxon>
        <taxon>Pseudomonadota</taxon>
        <taxon>Alphaproteobacteria</taxon>
        <taxon>Acetobacterales</taxon>
        <taxon>Roseomonadaceae</taxon>
        <taxon>Roseomonas</taxon>
    </lineage>
</organism>
<sequence length="395" mass="42101">MSVPSPWQRAAPCHDPLSAPQEPDAVLAIPVRNEVAKIGACLAALAAQTALARLTVLLLLNNCTDGTRDRVRRLRPALPFALLALRVSLPPEQAHAGEARGLALDAAAALLEARGASDGLLLTTDADSRVAPDWLEATRAAFAAGADAVAGAVRYDPAERRRLPAMLRRRMLLEERYHALLARLEARQDPCPHDPWPRHRGASGASLAVTLRAYRRAGGLPRWPVGEDRALAAALRASGARIRHATDVRVRTACRLQGRAVGGAADTLRQQALCPELPCDPMLEPAEGAARRFSLRAALRGAWERGALERIVEAPRWEARLDLPLGFLTSRAALPFVALWPMVEYASPLLRPEPLLPQALPGEIRTAALLLTGLSPAGAAGPADSVPPVPAALPA</sequence>
<dbReference type="SUPFAM" id="SSF53448">
    <property type="entry name" value="Nucleotide-diphospho-sugar transferases"/>
    <property type="match status" value="1"/>
</dbReference>
<dbReference type="Gene3D" id="3.90.550.10">
    <property type="entry name" value="Spore Coat Polysaccharide Biosynthesis Protein SpsA, Chain A"/>
    <property type="match status" value="1"/>
</dbReference>
<dbReference type="Proteomes" id="UP000245048">
    <property type="component" value="Unassembled WGS sequence"/>
</dbReference>
<feature type="domain" description="Glycosyltransferase 2-like" evidence="6">
    <location>
        <begin position="28"/>
        <end position="179"/>
    </location>
</feature>
<keyword evidence="4 7" id="KW-0808">Transferase</keyword>
<reference evidence="8" key="1">
    <citation type="submission" date="2017-10" db="EMBL/GenBank/DDBJ databases">
        <authorList>
            <person name="Toshchakov S.V."/>
            <person name="Goeva M.A."/>
        </authorList>
    </citation>
    <scope>NUCLEOTIDE SEQUENCE [LARGE SCALE GENOMIC DNA]</scope>
    <source>
        <strain evidence="8">JR1/69-1-13</strain>
    </source>
</reference>
<keyword evidence="8" id="KW-1185">Reference proteome</keyword>
<dbReference type="InterPro" id="IPR029044">
    <property type="entry name" value="Nucleotide-diphossugar_trans"/>
</dbReference>
<dbReference type="EMBL" id="PDOA01000009">
    <property type="protein sequence ID" value="PWC28166.1"/>
    <property type="molecule type" value="Genomic_DNA"/>
</dbReference>
<comment type="subcellular location">
    <subcellularLocation>
        <location evidence="1">Cell membrane</location>
    </subcellularLocation>
</comment>
<gene>
    <name evidence="7" type="ORF">CR165_14655</name>
</gene>
<protein>
    <submittedName>
        <fullName evidence="7">Glycosyl transferase</fullName>
    </submittedName>
</protein>
<evidence type="ECO:0000256" key="3">
    <source>
        <dbReference type="ARBA" id="ARBA00022676"/>
    </source>
</evidence>
<evidence type="ECO:0000256" key="5">
    <source>
        <dbReference type="ARBA" id="ARBA00023136"/>
    </source>
</evidence>
<dbReference type="PANTHER" id="PTHR43646:SF2">
    <property type="entry name" value="GLYCOSYLTRANSFERASE 2-LIKE DOMAIN-CONTAINING PROTEIN"/>
    <property type="match status" value="1"/>
</dbReference>